<evidence type="ECO:0000256" key="3">
    <source>
        <dbReference type="PROSITE-ProRule" id="PRU00023"/>
    </source>
</evidence>
<feature type="repeat" description="ANK" evidence="3">
    <location>
        <begin position="326"/>
        <end position="362"/>
    </location>
</feature>
<reference evidence="5 6" key="1">
    <citation type="submission" date="2020-06" db="EMBL/GenBank/DDBJ databases">
        <authorList>
            <person name="Li R."/>
            <person name="Bekaert M."/>
        </authorList>
    </citation>
    <scope>NUCLEOTIDE SEQUENCE [LARGE SCALE GENOMIC DNA]</scope>
    <source>
        <strain evidence="6">wild</strain>
    </source>
</reference>
<dbReference type="SMART" id="SM00248">
    <property type="entry name" value="ANK"/>
    <property type="match status" value="5"/>
</dbReference>
<dbReference type="Proteomes" id="UP000507470">
    <property type="component" value="Unassembled WGS sequence"/>
</dbReference>
<evidence type="ECO:0000256" key="1">
    <source>
        <dbReference type="ARBA" id="ARBA00022737"/>
    </source>
</evidence>
<feature type="transmembrane region" description="Helical" evidence="4">
    <location>
        <begin position="395"/>
        <end position="419"/>
    </location>
</feature>
<dbReference type="Pfam" id="PF00023">
    <property type="entry name" value="Ank"/>
    <property type="match status" value="1"/>
</dbReference>
<dbReference type="PANTHER" id="PTHR24198:SF165">
    <property type="entry name" value="ANKYRIN REPEAT-CONTAINING PROTEIN-RELATED"/>
    <property type="match status" value="1"/>
</dbReference>
<evidence type="ECO:0000313" key="5">
    <source>
        <dbReference type="EMBL" id="CAC5413877.1"/>
    </source>
</evidence>
<evidence type="ECO:0000313" key="6">
    <source>
        <dbReference type="Proteomes" id="UP000507470"/>
    </source>
</evidence>
<dbReference type="Gene3D" id="1.25.40.20">
    <property type="entry name" value="Ankyrin repeat-containing domain"/>
    <property type="match status" value="2"/>
</dbReference>
<keyword evidence="4" id="KW-0472">Membrane</keyword>
<dbReference type="InterPro" id="IPR002110">
    <property type="entry name" value="Ankyrin_rpt"/>
</dbReference>
<dbReference type="SUPFAM" id="SSF48403">
    <property type="entry name" value="Ankyrin repeat"/>
    <property type="match status" value="2"/>
</dbReference>
<name>A0A6J8E0F4_MYTCO</name>
<dbReference type="PROSITE" id="PS50088">
    <property type="entry name" value="ANK_REPEAT"/>
    <property type="match status" value="2"/>
</dbReference>
<proteinExistence type="predicted"/>
<evidence type="ECO:0000256" key="2">
    <source>
        <dbReference type="ARBA" id="ARBA00023043"/>
    </source>
</evidence>
<feature type="repeat" description="ANK" evidence="3">
    <location>
        <begin position="141"/>
        <end position="173"/>
    </location>
</feature>
<dbReference type="AlphaFoldDB" id="A0A6J8E0F4"/>
<organism evidence="5 6">
    <name type="scientific">Mytilus coruscus</name>
    <name type="common">Sea mussel</name>
    <dbReference type="NCBI Taxonomy" id="42192"/>
    <lineage>
        <taxon>Eukaryota</taxon>
        <taxon>Metazoa</taxon>
        <taxon>Spiralia</taxon>
        <taxon>Lophotrochozoa</taxon>
        <taxon>Mollusca</taxon>
        <taxon>Bivalvia</taxon>
        <taxon>Autobranchia</taxon>
        <taxon>Pteriomorphia</taxon>
        <taxon>Mytilida</taxon>
        <taxon>Mytiloidea</taxon>
        <taxon>Mytilidae</taxon>
        <taxon>Mytilinae</taxon>
        <taxon>Mytilus</taxon>
    </lineage>
</organism>
<gene>
    <name evidence="5" type="ORF">MCOR_46733</name>
</gene>
<dbReference type="Pfam" id="PF12796">
    <property type="entry name" value="Ank_2"/>
    <property type="match status" value="1"/>
</dbReference>
<keyword evidence="6" id="KW-1185">Reference proteome</keyword>
<dbReference type="PROSITE" id="PS50297">
    <property type="entry name" value="ANK_REP_REGION"/>
    <property type="match status" value="2"/>
</dbReference>
<dbReference type="EMBL" id="CACVKT020008263">
    <property type="protein sequence ID" value="CAC5413877.1"/>
    <property type="molecule type" value="Genomic_DNA"/>
</dbReference>
<keyword evidence="4" id="KW-1133">Transmembrane helix</keyword>
<accession>A0A6J8E0F4</accession>
<keyword evidence="4" id="KW-0812">Transmembrane</keyword>
<dbReference type="OrthoDB" id="9995210at2759"/>
<keyword evidence="1" id="KW-0677">Repeat</keyword>
<evidence type="ECO:0008006" key="7">
    <source>
        <dbReference type="Google" id="ProtNLM"/>
    </source>
</evidence>
<protein>
    <recommendedName>
        <fullName evidence="7">ANK</fullName>
    </recommendedName>
</protein>
<sequence length="481" mass="55497">MLERGANVNSLESQYALKRLIINGRDTQLLECLKDNGIGMHFIDYKRKSLLFYAITSKNLQIQTFLVEEDSKQHALHEAVFYSNIENLIDLLSSHDINLVSNNGWSVIHFAAYRNDIAMMEIIFETAMKNELSVMDKRDKIGWSPLHLASILSNYEAVDFLMSKGANASSIDNDGKTPLHLSSNEQITGSLLQYNRCSIEMSTNTEQHSTELQHQHTKDNTNDINKTKDIVISIKDVHIEMANTHFFSNEFIRENSIEFKQDEDKNWKPHVNNYPIHQDIMNEIPENMKNWHPSLFSLIRVTYMNFLFWCFSIVKFRENIDIPDKEGNTRLHAAASMENQDDSISSVKMLLESGANPLFYNNNGCMAADVAFYRRSYKVKLFLDIYALHAAKRMLGILVFILIIAFLSVISLSLAAYYICPDYTNDNNLKNTSTRQERFSSTFAKTCYDLNYGFDIDGTQLSILLYADDIFIFDRRENFNK</sequence>
<evidence type="ECO:0000256" key="4">
    <source>
        <dbReference type="SAM" id="Phobius"/>
    </source>
</evidence>
<keyword evidence="2 3" id="KW-0040">ANK repeat</keyword>
<dbReference type="InterPro" id="IPR036770">
    <property type="entry name" value="Ankyrin_rpt-contain_sf"/>
</dbReference>
<dbReference type="PANTHER" id="PTHR24198">
    <property type="entry name" value="ANKYRIN REPEAT AND PROTEIN KINASE DOMAIN-CONTAINING PROTEIN"/>
    <property type="match status" value="1"/>
</dbReference>